<dbReference type="Proteomes" id="UP000219286">
    <property type="component" value="Unassembled WGS sequence"/>
</dbReference>
<gene>
    <name evidence="9" type="ORF">A9Z42_0079280</name>
</gene>
<accession>A0A2H2ZI61</accession>
<dbReference type="OrthoDB" id="2747330at2759"/>
<dbReference type="GO" id="GO:0006508">
    <property type="term" value="P:proteolysis"/>
    <property type="evidence" value="ECO:0007669"/>
    <property type="project" value="UniProtKB-KW"/>
</dbReference>
<dbReference type="InterPro" id="IPR001461">
    <property type="entry name" value="Aspartic_peptidase_A1"/>
</dbReference>
<dbReference type="InterPro" id="IPR034163">
    <property type="entry name" value="Aspergillopepsin-like_cat_dom"/>
</dbReference>
<dbReference type="EMBL" id="LFMI01000748">
    <property type="protein sequence ID" value="OTA07077.1"/>
    <property type="molecule type" value="Genomic_DNA"/>
</dbReference>
<feature type="domain" description="Peptidase A1" evidence="8">
    <location>
        <begin position="108"/>
        <end position="428"/>
    </location>
</feature>
<protein>
    <submittedName>
        <fullName evidence="9">Aspartyl protease</fullName>
    </submittedName>
</protein>
<name>A0A2H2ZI61_TRIPA</name>
<keyword evidence="4 7" id="KW-0378">Hydrolase</keyword>
<keyword evidence="10" id="KW-1185">Reference proteome</keyword>
<dbReference type="GO" id="GO:0004190">
    <property type="term" value="F:aspartic-type endopeptidase activity"/>
    <property type="evidence" value="ECO:0007669"/>
    <property type="project" value="UniProtKB-KW"/>
</dbReference>
<proteinExistence type="inferred from homology"/>
<reference evidence="9 10" key="1">
    <citation type="journal article" date="2015" name="Genome Announc.">
        <title>Genome sequence and annotation of Trichoderma parareesei, the ancestor of the cellulase producer Trichoderma reesei.</title>
        <authorList>
            <person name="Yang D."/>
            <person name="Pomraning K."/>
            <person name="Kopchinskiy A."/>
            <person name="Karimi Aghcheh R."/>
            <person name="Atanasova L."/>
            <person name="Chenthamara K."/>
            <person name="Baker S.E."/>
            <person name="Zhang R."/>
            <person name="Shen Q."/>
            <person name="Freitag M."/>
            <person name="Kubicek C.P."/>
            <person name="Druzhinina I.S."/>
        </authorList>
    </citation>
    <scope>NUCLEOTIDE SEQUENCE [LARGE SCALE GENOMIC DNA]</scope>
    <source>
        <strain evidence="9 10">CBS 125925</strain>
    </source>
</reference>
<evidence type="ECO:0000256" key="5">
    <source>
        <dbReference type="PIRSR" id="PIRSR601461-1"/>
    </source>
</evidence>
<feature type="active site" evidence="5">
    <location>
        <position position="315"/>
    </location>
</feature>
<evidence type="ECO:0000256" key="1">
    <source>
        <dbReference type="ARBA" id="ARBA00007447"/>
    </source>
</evidence>
<comment type="caution">
    <text evidence="9">The sequence shown here is derived from an EMBL/GenBank/DDBJ whole genome shotgun (WGS) entry which is preliminary data.</text>
</comment>
<dbReference type="InterPro" id="IPR033121">
    <property type="entry name" value="PEPTIDASE_A1"/>
</dbReference>
<evidence type="ECO:0000256" key="6">
    <source>
        <dbReference type="PIRSR" id="PIRSR601461-2"/>
    </source>
</evidence>
<dbReference type="SUPFAM" id="SSF50630">
    <property type="entry name" value="Acid proteases"/>
    <property type="match status" value="1"/>
</dbReference>
<evidence type="ECO:0000256" key="2">
    <source>
        <dbReference type="ARBA" id="ARBA00022670"/>
    </source>
</evidence>
<dbReference type="PRINTS" id="PR00792">
    <property type="entry name" value="PEPSIN"/>
</dbReference>
<dbReference type="Pfam" id="PF00026">
    <property type="entry name" value="Asp"/>
    <property type="match status" value="1"/>
</dbReference>
<feature type="active site" evidence="5">
    <location>
        <position position="126"/>
    </location>
</feature>
<dbReference type="CDD" id="cd06097">
    <property type="entry name" value="Aspergillopepsin_like"/>
    <property type="match status" value="1"/>
</dbReference>
<evidence type="ECO:0000256" key="7">
    <source>
        <dbReference type="RuleBase" id="RU000454"/>
    </source>
</evidence>
<dbReference type="InterPro" id="IPR021109">
    <property type="entry name" value="Peptidase_aspartic_dom_sf"/>
</dbReference>
<organism evidence="9 10">
    <name type="scientific">Trichoderma parareesei</name>
    <name type="common">Filamentous fungus</name>
    <dbReference type="NCBI Taxonomy" id="858221"/>
    <lineage>
        <taxon>Eukaryota</taxon>
        <taxon>Fungi</taxon>
        <taxon>Dikarya</taxon>
        <taxon>Ascomycota</taxon>
        <taxon>Pezizomycotina</taxon>
        <taxon>Sordariomycetes</taxon>
        <taxon>Hypocreomycetidae</taxon>
        <taxon>Hypocreales</taxon>
        <taxon>Hypocreaceae</taxon>
        <taxon>Trichoderma</taxon>
    </lineage>
</organism>
<dbReference type="PANTHER" id="PTHR47966:SF2">
    <property type="entry name" value="ASPERGILLOPEPSIN-1-RELATED"/>
    <property type="match status" value="1"/>
</dbReference>
<sequence length="436" mass="48050">MARYKRGKHEAIWPQFFVLLVFVFLAPLCISLANAVPLSDALQSSPQHGFSLAVNPRSDASRRDFVRDLAAAHRKWGHGAPKEVATRFSLNDSPGRVDVVPMGSDDIYLADVQIGNPPQTVKLALDTGSSDLWLQSTDTEYLYNVKGPWAPLYRPNESTTSHLIEDAKWSVMYMDGTHAGGIVYHDTVLLGDFKVENATVQSAKAVTSRFEEEIELSGILGLAKRLPNTVEPPAPSFLSLLRQQLKHQVFGVDMNRNASGVFTFGYLDESRASEDLVWVDTDPDSPHWDVEFNLTTWGAQTTTPWYSQPFMATIDTGTTLMFLPDNLASGYWLAVPGAKVDQQLSGAYSFPCELAKGLPDLMLKIPGTDRILTIPGPYLNYGPSELDPSACWGGMQSADGLKVTVLGDIMLKALYLAFDLDKGRIGFAKKDLHDVY</sequence>
<dbReference type="Gene3D" id="2.40.70.10">
    <property type="entry name" value="Acid Proteases"/>
    <property type="match status" value="2"/>
</dbReference>
<keyword evidence="6" id="KW-1015">Disulfide bond</keyword>
<comment type="similarity">
    <text evidence="1 7">Belongs to the peptidase A1 family.</text>
</comment>
<evidence type="ECO:0000313" key="9">
    <source>
        <dbReference type="EMBL" id="OTA07077.1"/>
    </source>
</evidence>
<dbReference type="AlphaFoldDB" id="A0A2H2ZI61"/>
<dbReference type="PANTHER" id="PTHR47966">
    <property type="entry name" value="BETA-SITE APP-CLEAVING ENZYME, ISOFORM A-RELATED"/>
    <property type="match status" value="1"/>
</dbReference>
<dbReference type="PROSITE" id="PS00141">
    <property type="entry name" value="ASP_PROTEASE"/>
    <property type="match status" value="2"/>
</dbReference>
<keyword evidence="2 7" id="KW-0645">Protease</keyword>
<evidence type="ECO:0000313" key="10">
    <source>
        <dbReference type="Proteomes" id="UP000219286"/>
    </source>
</evidence>
<dbReference type="InterPro" id="IPR001969">
    <property type="entry name" value="Aspartic_peptidase_AS"/>
</dbReference>
<dbReference type="PROSITE" id="PS51767">
    <property type="entry name" value="PEPTIDASE_A1"/>
    <property type="match status" value="1"/>
</dbReference>
<evidence type="ECO:0000256" key="4">
    <source>
        <dbReference type="ARBA" id="ARBA00022801"/>
    </source>
</evidence>
<feature type="disulfide bond" evidence="6">
    <location>
        <begin position="352"/>
        <end position="391"/>
    </location>
</feature>
<evidence type="ECO:0000259" key="8">
    <source>
        <dbReference type="PROSITE" id="PS51767"/>
    </source>
</evidence>
<keyword evidence="3 7" id="KW-0064">Aspartyl protease</keyword>
<evidence type="ECO:0000256" key="3">
    <source>
        <dbReference type="ARBA" id="ARBA00022750"/>
    </source>
</evidence>